<evidence type="ECO:0000256" key="1">
    <source>
        <dbReference type="SAM" id="SignalP"/>
    </source>
</evidence>
<name>A0ABQ5LS90_9RHOB</name>
<keyword evidence="3" id="KW-1185">Reference proteome</keyword>
<dbReference type="EMBL" id="BROH01000004">
    <property type="protein sequence ID" value="GKY87856.1"/>
    <property type="molecule type" value="Genomic_DNA"/>
</dbReference>
<comment type="caution">
    <text evidence="2">The sequence shown here is derived from an EMBL/GenBank/DDBJ whole genome shotgun (WGS) entry which is preliminary data.</text>
</comment>
<keyword evidence="1" id="KW-0732">Signal</keyword>
<feature type="chain" id="PRO_5046651967" evidence="1">
    <location>
        <begin position="21"/>
        <end position="118"/>
    </location>
</feature>
<reference evidence="2" key="1">
    <citation type="journal article" date="2023" name="Int. J. Syst. Evol. Microbiol.">
        <title>Sinisalibacter aestuarii sp. nov., isolated from estuarine sediment of the Arakawa River.</title>
        <authorList>
            <person name="Arafat S.T."/>
            <person name="Hirano S."/>
            <person name="Sato A."/>
            <person name="Takeuchi K."/>
            <person name="Yasuda T."/>
            <person name="Terahara T."/>
            <person name="Hamada M."/>
            <person name="Kobayashi T."/>
        </authorList>
    </citation>
    <scope>NUCLEOTIDE SEQUENCE</scope>
    <source>
        <strain evidence="2">B-399</strain>
    </source>
</reference>
<evidence type="ECO:0000313" key="2">
    <source>
        <dbReference type="EMBL" id="GKY87856.1"/>
    </source>
</evidence>
<dbReference type="RefSeq" id="WP_281841841.1">
    <property type="nucleotide sequence ID" value="NZ_BROH01000004.1"/>
</dbReference>
<feature type="signal peptide" evidence="1">
    <location>
        <begin position="1"/>
        <end position="20"/>
    </location>
</feature>
<evidence type="ECO:0000313" key="3">
    <source>
        <dbReference type="Proteomes" id="UP001144205"/>
    </source>
</evidence>
<dbReference type="Proteomes" id="UP001144205">
    <property type="component" value="Unassembled WGS sequence"/>
</dbReference>
<accession>A0ABQ5LS90</accession>
<organism evidence="2 3">
    <name type="scientific">Sinisalibacter aestuarii</name>
    <dbReference type="NCBI Taxonomy" id="2949426"/>
    <lineage>
        <taxon>Bacteria</taxon>
        <taxon>Pseudomonadati</taxon>
        <taxon>Pseudomonadota</taxon>
        <taxon>Alphaproteobacteria</taxon>
        <taxon>Rhodobacterales</taxon>
        <taxon>Roseobacteraceae</taxon>
        <taxon>Sinisalibacter</taxon>
    </lineage>
</organism>
<protein>
    <submittedName>
        <fullName evidence="2">Uncharacterized protein</fullName>
    </submittedName>
</protein>
<proteinExistence type="predicted"/>
<sequence>MRRIFSALAACILIPAAAGAGPFDGLYRPNDDWAERWDCQSVGMEGGALEITGTTITGVDNACTLADPVEVRGLNAVLYDRTCTGEGEPYSERLMLMGHDFGVYVITDGLVLDWLRCD</sequence>
<gene>
    <name evidence="2" type="ORF">STA1M1_17250</name>
</gene>